<evidence type="ECO:0000256" key="1">
    <source>
        <dbReference type="ARBA" id="ARBA00022614"/>
    </source>
</evidence>
<dbReference type="InterPro" id="IPR050836">
    <property type="entry name" value="SDS22/Internalin_LRR"/>
</dbReference>
<evidence type="ECO:0008006" key="5">
    <source>
        <dbReference type="Google" id="ProtNLM"/>
    </source>
</evidence>
<dbReference type="Pfam" id="PF13855">
    <property type="entry name" value="LRR_8"/>
    <property type="match status" value="1"/>
</dbReference>
<dbReference type="EMBL" id="HBNR01077940">
    <property type="protein sequence ID" value="CAE4654447.1"/>
    <property type="molecule type" value="Transcribed_RNA"/>
</dbReference>
<evidence type="ECO:0000256" key="2">
    <source>
        <dbReference type="ARBA" id="ARBA00022737"/>
    </source>
</evidence>
<dbReference type="PANTHER" id="PTHR46652:SF3">
    <property type="entry name" value="LEUCINE-RICH REPEAT-CONTAINING PROTEIN 9"/>
    <property type="match status" value="1"/>
</dbReference>
<evidence type="ECO:0000313" key="3">
    <source>
        <dbReference type="EMBL" id="CAE4654444.1"/>
    </source>
</evidence>
<dbReference type="EMBL" id="HBNR01077937">
    <property type="protein sequence ID" value="CAE4654444.1"/>
    <property type="molecule type" value="Transcribed_RNA"/>
</dbReference>
<dbReference type="InterPro" id="IPR032675">
    <property type="entry name" value="LRR_dom_sf"/>
</dbReference>
<dbReference type="SMART" id="SM00365">
    <property type="entry name" value="LRR_SD22"/>
    <property type="match status" value="3"/>
</dbReference>
<dbReference type="Gene3D" id="3.80.10.10">
    <property type="entry name" value="Ribonuclease Inhibitor"/>
    <property type="match status" value="1"/>
</dbReference>
<proteinExistence type="predicted"/>
<organism evidence="3">
    <name type="scientific">Alexandrium monilatum</name>
    <dbReference type="NCBI Taxonomy" id="311494"/>
    <lineage>
        <taxon>Eukaryota</taxon>
        <taxon>Sar</taxon>
        <taxon>Alveolata</taxon>
        <taxon>Dinophyceae</taxon>
        <taxon>Gonyaulacales</taxon>
        <taxon>Pyrocystaceae</taxon>
        <taxon>Alexandrium</taxon>
    </lineage>
</organism>
<protein>
    <recommendedName>
        <fullName evidence="5">U2A'/phosphoprotein 32 family A C-terminal domain-containing protein</fullName>
    </recommendedName>
</protein>
<reference evidence="3" key="1">
    <citation type="submission" date="2021-01" db="EMBL/GenBank/DDBJ databases">
        <authorList>
            <person name="Corre E."/>
            <person name="Pelletier E."/>
            <person name="Niang G."/>
            <person name="Scheremetjew M."/>
            <person name="Finn R."/>
            <person name="Kale V."/>
            <person name="Holt S."/>
            <person name="Cochrane G."/>
            <person name="Meng A."/>
            <person name="Brown T."/>
            <person name="Cohen L."/>
        </authorList>
    </citation>
    <scope>NUCLEOTIDE SEQUENCE</scope>
    <source>
        <strain evidence="3">CCMP3105</strain>
    </source>
</reference>
<keyword evidence="2" id="KW-0677">Repeat</keyword>
<dbReference type="PROSITE" id="PS51450">
    <property type="entry name" value="LRR"/>
    <property type="match status" value="3"/>
</dbReference>
<keyword evidence="1" id="KW-0433">Leucine-rich repeat</keyword>
<dbReference type="SUPFAM" id="SSF52058">
    <property type="entry name" value="L domain-like"/>
    <property type="match status" value="1"/>
</dbReference>
<name>A0A6T1LK29_9DINO</name>
<dbReference type="InterPro" id="IPR001611">
    <property type="entry name" value="Leu-rich_rpt"/>
</dbReference>
<sequence length="256" mass="28947">MTHLTLEFIKHVTGEFDEASVFQAILSHRQIARIDAVGRCSNLRWLDLSNNHIIRMENLAGLAKLASLDLSFNKIQKVQSLEGMQSLERLMLKANPISRLQDLEGLRPVRTRPRGEAADGNTRTERDAKAVKLRHLQFRNVDNTDFCPVCLQEDYLRTVKDLCPDLAALDSRRRHLPDLDKEVQRLDELRSVELPEPEPWFSTGDLLLGDIQDPDAIAAAMQPHMDGFEAALGDCRAAMKEAEELLRLQSSGDDLE</sequence>
<dbReference type="PANTHER" id="PTHR46652">
    <property type="entry name" value="LEUCINE-RICH REPEAT AND IQ DOMAIN-CONTAINING PROTEIN 1-RELATED"/>
    <property type="match status" value="1"/>
</dbReference>
<dbReference type="AlphaFoldDB" id="A0A6T1LK29"/>
<evidence type="ECO:0000313" key="4">
    <source>
        <dbReference type="EMBL" id="CAE4654447.1"/>
    </source>
</evidence>
<accession>A0A6T1LK29</accession>
<gene>
    <name evidence="3" type="ORF">AMON00008_LOCUS55491</name>
    <name evidence="4" type="ORF">AMON00008_LOCUS55494</name>
</gene>